<dbReference type="PANTHER" id="PTHR11228:SF7">
    <property type="entry name" value="PQQA PEPTIDE CYCLASE"/>
    <property type="match status" value="1"/>
</dbReference>
<name>A0A7J3Z736_9CREN</name>
<feature type="domain" description="Radical SAM core" evidence="5">
    <location>
        <begin position="6"/>
        <end position="217"/>
    </location>
</feature>
<evidence type="ECO:0000256" key="3">
    <source>
        <dbReference type="ARBA" id="ARBA00023004"/>
    </source>
</evidence>
<evidence type="ECO:0000313" key="7">
    <source>
        <dbReference type="EMBL" id="HHQ50654.1"/>
    </source>
</evidence>
<evidence type="ECO:0000256" key="1">
    <source>
        <dbReference type="ARBA" id="ARBA00022691"/>
    </source>
</evidence>
<keyword evidence="2" id="KW-0479">Metal-binding</keyword>
<reference evidence="7" key="1">
    <citation type="journal article" date="2020" name="mSystems">
        <title>Genome- and Community-Level Interaction Insights into Carbon Utilization and Element Cycling Functions of Hydrothermarchaeota in Hydrothermal Sediment.</title>
        <authorList>
            <person name="Zhou Z."/>
            <person name="Liu Y."/>
            <person name="Xu W."/>
            <person name="Pan J."/>
            <person name="Luo Z.H."/>
            <person name="Li M."/>
        </authorList>
    </citation>
    <scope>NUCLEOTIDE SEQUENCE [LARGE SCALE GENOMIC DNA]</scope>
    <source>
        <strain evidence="7">SpSt-1105</strain>
        <strain evidence="6">SpSt-27</strain>
    </source>
</reference>
<dbReference type="SFLD" id="SFLDS00029">
    <property type="entry name" value="Radical_SAM"/>
    <property type="match status" value="1"/>
</dbReference>
<dbReference type="GO" id="GO:0051536">
    <property type="term" value="F:iron-sulfur cluster binding"/>
    <property type="evidence" value="ECO:0007669"/>
    <property type="project" value="UniProtKB-KW"/>
</dbReference>
<proteinExistence type="predicted"/>
<gene>
    <name evidence="7" type="ORF">ENM66_04810</name>
    <name evidence="6" type="ORF">ENP99_00660</name>
</gene>
<dbReference type="InterPro" id="IPR007197">
    <property type="entry name" value="rSAM"/>
</dbReference>
<dbReference type="GO" id="GO:0003824">
    <property type="term" value="F:catalytic activity"/>
    <property type="evidence" value="ECO:0007669"/>
    <property type="project" value="InterPro"/>
</dbReference>
<dbReference type="Gene3D" id="3.20.20.70">
    <property type="entry name" value="Aldolase class I"/>
    <property type="match status" value="1"/>
</dbReference>
<accession>A0A7J3Z736</accession>
<dbReference type="InterPro" id="IPR050377">
    <property type="entry name" value="Radical_SAM_PqqE_MftC-like"/>
</dbReference>
<keyword evidence="1" id="KW-0949">S-adenosyl-L-methionine</keyword>
<keyword evidence="4" id="KW-0411">Iron-sulfur</keyword>
<dbReference type="PROSITE" id="PS51918">
    <property type="entry name" value="RADICAL_SAM"/>
    <property type="match status" value="1"/>
</dbReference>
<dbReference type="InterPro" id="IPR058240">
    <property type="entry name" value="rSAM_sf"/>
</dbReference>
<dbReference type="PANTHER" id="PTHR11228">
    <property type="entry name" value="RADICAL SAM DOMAIN PROTEIN"/>
    <property type="match status" value="1"/>
</dbReference>
<keyword evidence="3" id="KW-0408">Iron</keyword>
<sequence>MRCSLSERLNRVHIYLTSECNFNCVHCYVKAFGNYFITYEDMEAILHKLEALKVVLSMSGGEPFVHKDFMKILSLIHDYGFEVVAIFTNGLLINEATVMKIKDMFKNVKFLISLDGFREEHSAFRRIPPEVYNKIIENIKLLKRLGFKVIVNTMIHKLFTREKIKVFMKFLKTLNIDMWRVDIPLYEGEWRKYYKVFGLDMQLLIDYLCDIILYWIDLGKPYNLELSHFAKILNNTFYISDEYTIDDFVPVKHLQYGLINLCHGV</sequence>
<dbReference type="SUPFAM" id="SSF102114">
    <property type="entry name" value="Radical SAM enzymes"/>
    <property type="match status" value="1"/>
</dbReference>
<dbReference type="CDD" id="cd01335">
    <property type="entry name" value="Radical_SAM"/>
    <property type="match status" value="1"/>
</dbReference>
<comment type="caution">
    <text evidence="7">The sequence shown here is derived from an EMBL/GenBank/DDBJ whole genome shotgun (WGS) entry which is preliminary data.</text>
</comment>
<protein>
    <submittedName>
        <fullName evidence="7">Radical SAM protein</fullName>
    </submittedName>
</protein>
<evidence type="ECO:0000313" key="6">
    <source>
        <dbReference type="EMBL" id="HEH30619.1"/>
    </source>
</evidence>
<evidence type="ECO:0000256" key="2">
    <source>
        <dbReference type="ARBA" id="ARBA00022723"/>
    </source>
</evidence>
<evidence type="ECO:0000259" key="5">
    <source>
        <dbReference type="PROSITE" id="PS51918"/>
    </source>
</evidence>
<dbReference type="SMART" id="SM00729">
    <property type="entry name" value="Elp3"/>
    <property type="match status" value="1"/>
</dbReference>
<dbReference type="AlphaFoldDB" id="A0A7J3Z736"/>
<dbReference type="EMBL" id="DRYQ01000072">
    <property type="protein sequence ID" value="HHQ50654.1"/>
    <property type="molecule type" value="Genomic_DNA"/>
</dbReference>
<evidence type="ECO:0000256" key="4">
    <source>
        <dbReference type="ARBA" id="ARBA00023014"/>
    </source>
</evidence>
<dbReference type="EMBL" id="DSLL01000004">
    <property type="protein sequence ID" value="HEH30619.1"/>
    <property type="molecule type" value="Genomic_DNA"/>
</dbReference>
<dbReference type="SFLD" id="SFLDG01067">
    <property type="entry name" value="SPASM/twitch_domain_containing"/>
    <property type="match status" value="1"/>
</dbReference>
<organism evidence="7">
    <name type="scientific">Ignisphaera aggregans</name>
    <dbReference type="NCBI Taxonomy" id="334771"/>
    <lineage>
        <taxon>Archaea</taxon>
        <taxon>Thermoproteota</taxon>
        <taxon>Thermoprotei</taxon>
        <taxon>Desulfurococcales</taxon>
        <taxon>Desulfurococcaceae</taxon>
        <taxon>Ignisphaera</taxon>
    </lineage>
</organism>
<dbReference type="GO" id="GO:0046872">
    <property type="term" value="F:metal ion binding"/>
    <property type="evidence" value="ECO:0007669"/>
    <property type="project" value="UniProtKB-KW"/>
</dbReference>
<dbReference type="InterPro" id="IPR013785">
    <property type="entry name" value="Aldolase_TIM"/>
</dbReference>
<dbReference type="Pfam" id="PF04055">
    <property type="entry name" value="Radical_SAM"/>
    <property type="match status" value="1"/>
</dbReference>
<dbReference type="InterPro" id="IPR006638">
    <property type="entry name" value="Elp3/MiaA/NifB-like_rSAM"/>
</dbReference>